<dbReference type="EMBL" id="QNUK01000471">
    <property type="protein sequence ID" value="KAF5892847.1"/>
    <property type="molecule type" value="Genomic_DNA"/>
</dbReference>
<accession>A0A8J4WVL0</accession>
<feature type="region of interest" description="Disordered" evidence="1">
    <location>
        <begin position="66"/>
        <end position="90"/>
    </location>
</feature>
<gene>
    <name evidence="2" type="primary">tmk</name>
    <name evidence="2" type="ORF">DAT39_017451</name>
</gene>
<evidence type="ECO:0000313" key="2">
    <source>
        <dbReference type="EMBL" id="KAF5892847.1"/>
    </source>
</evidence>
<evidence type="ECO:0000256" key="1">
    <source>
        <dbReference type="SAM" id="MobiDB-lite"/>
    </source>
</evidence>
<keyword evidence="3" id="KW-1185">Reference proteome</keyword>
<dbReference type="Proteomes" id="UP000727407">
    <property type="component" value="Unassembled WGS sequence"/>
</dbReference>
<dbReference type="AlphaFoldDB" id="A0A8J4WVL0"/>
<feature type="compositionally biased region" description="Basic and acidic residues" evidence="1">
    <location>
        <begin position="72"/>
        <end position="90"/>
    </location>
</feature>
<comment type="caution">
    <text evidence="2">The sequence shown here is derived from an EMBL/GenBank/DDBJ whole genome shotgun (WGS) entry which is preliminary data.</text>
</comment>
<name>A0A8J4WVL0_CLAMG</name>
<proteinExistence type="predicted"/>
<sequence length="90" mass="9853">MFQFCFGDKLCYDFPALTSFNLSVCDGNQTIGEEGSNTGPGKPLIGSICFSQANIVCWVTRVWLTGRPPAPDSRDHQGDYGRQERSSGSE</sequence>
<reference evidence="2" key="1">
    <citation type="submission" date="2020-07" db="EMBL/GenBank/DDBJ databases">
        <title>Clarias magur genome sequencing, assembly and annotation.</title>
        <authorList>
            <person name="Kushwaha B."/>
            <person name="Kumar R."/>
            <person name="Das P."/>
            <person name="Joshi C.G."/>
            <person name="Kumar D."/>
            <person name="Nagpure N.S."/>
            <person name="Pandey M."/>
            <person name="Agarwal S."/>
            <person name="Srivastava S."/>
            <person name="Singh M."/>
            <person name="Sahoo L."/>
            <person name="Jayasankar P."/>
            <person name="Meher P.K."/>
            <person name="Koringa P.G."/>
            <person name="Iquebal M.A."/>
            <person name="Das S.P."/>
            <person name="Bit A."/>
            <person name="Patnaik S."/>
            <person name="Patel N."/>
            <person name="Shah T.M."/>
            <person name="Hinsu A."/>
            <person name="Jena J.K."/>
        </authorList>
    </citation>
    <scope>NUCLEOTIDE SEQUENCE</scope>
    <source>
        <strain evidence="2">CIFAMagur01</strain>
        <tissue evidence="2">Testis</tissue>
    </source>
</reference>
<protein>
    <submittedName>
        <fullName evidence="2">Mycothiol acetyltransferase</fullName>
    </submittedName>
</protein>
<organism evidence="2 3">
    <name type="scientific">Clarias magur</name>
    <name type="common">Asian catfish</name>
    <name type="synonym">Macropteronotus magur</name>
    <dbReference type="NCBI Taxonomy" id="1594786"/>
    <lineage>
        <taxon>Eukaryota</taxon>
        <taxon>Metazoa</taxon>
        <taxon>Chordata</taxon>
        <taxon>Craniata</taxon>
        <taxon>Vertebrata</taxon>
        <taxon>Euteleostomi</taxon>
        <taxon>Actinopterygii</taxon>
        <taxon>Neopterygii</taxon>
        <taxon>Teleostei</taxon>
        <taxon>Ostariophysi</taxon>
        <taxon>Siluriformes</taxon>
        <taxon>Clariidae</taxon>
        <taxon>Clarias</taxon>
    </lineage>
</organism>
<evidence type="ECO:0000313" key="3">
    <source>
        <dbReference type="Proteomes" id="UP000727407"/>
    </source>
</evidence>